<name>A0ABV0PQQ1_9TELE</name>
<evidence type="ECO:0000313" key="1">
    <source>
        <dbReference type="EMBL" id="MEQ2185823.1"/>
    </source>
</evidence>
<dbReference type="Proteomes" id="UP001476798">
    <property type="component" value="Unassembled WGS sequence"/>
</dbReference>
<evidence type="ECO:0000313" key="2">
    <source>
        <dbReference type="Proteomes" id="UP001476798"/>
    </source>
</evidence>
<comment type="caution">
    <text evidence="1">The sequence shown here is derived from an EMBL/GenBank/DDBJ whole genome shotgun (WGS) entry which is preliminary data.</text>
</comment>
<sequence length="147" mass="16089">CRSFAAPLLPSLLKLIPITHHKGSYEEELSQCQEGPVCPQTPQRFCINILWSLPLSMHSISKFRKGTVSTSQPITQATPVPWTSFIRLSIHVFCLLGAEHSSISSQSPDRGIGLFWASRLPSWSICSVSNLFSAKGPMACCNTGESV</sequence>
<dbReference type="EMBL" id="JAHRIO010082196">
    <property type="protein sequence ID" value="MEQ2185823.1"/>
    <property type="molecule type" value="Genomic_DNA"/>
</dbReference>
<reference evidence="1 2" key="1">
    <citation type="submission" date="2021-06" db="EMBL/GenBank/DDBJ databases">
        <authorList>
            <person name="Palmer J.M."/>
        </authorList>
    </citation>
    <scope>NUCLEOTIDE SEQUENCE [LARGE SCALE GENOMIC DNA]</scope>
    <source>
        <strain evidence="1 2">GA_2019</strain>
        <tissue evidence="1">Muscle</tissue>
    </source>
</reference>
<keyword evidence="2" id="KW-1185">Reference proteome</keyword>
<proteinExistence type="predicted"/>
<accession>A0ABV0PQQ1</accession>
<gene>
    <name evidence="1" type="ORF">GOODEAATRI_022137</name>
</gene>
<feature type="non-terminal residue" evidence="1">
    <location>
        <position position="1"/>
    </location>
</feature>
<organism evidence="1 2">
    <name type="scientific">Goodea atripinnis</name>
    <dbReference type="NCBI Taxonomy" id="208336"/>
    <lineage>
        <taxon>Eukaryota</taxon>
        <taxon>Metazoa</taxon>
        <taxon>Chordata</taxon>
        <taxon>Craniata</taxon>
        <taxon>Vertebrata</taxon>
        <taxon>Euteleostomi</taxon>
        <taxon>Actinopterygii</taxon>
        <taxon>Neopterygii</taxon>
        <taxon>Teleostei</taxon>
        <taxon>Neoteleostei</taxon>
        <taxon>Acanthomorphata</taxon>
        <taxon>Ovalentaria</taxon>
        <taxon>Atherinomorphae</taxon>
        <taxon>Cyprinodontiformes</taxon>
        <taxon>Goodeidae</taxon>
        <taxon>Goodea</taxon>
    </lineage>
</organism>
<protein>
    <submittedName>
        <fullName evidence="1">Uncharacterized protein</fullName>
    </submittedName>
</protein>